<evidence type="ECO:0000259" key="3">
    <source>
        <dbReference type="PROSITE" id="PS50110"/>
    </source>
</evidence>
<accession>A0A549T8J4</accession>
<evidence type="ECO:0000256" key="1">
    <source>
        <dbReference type="ARBA" id="ARBA00022553"/>
    </source>
</evidence>
<dbReference type="InterPro" id="IPR011006">
    <property type="entry name" value="CheY-like_superfamily"/>
</dbReference>
<dbReference type="EMBL" id="VJMG01000035">
    <property type="protein sequence ID" value="TRL38170.1"/>
    <property type="molecule type" value="Genomic_DNA"/>
</dbReference>
<dbReference type="PANTHER" id="PTHR44591:SF25">
    <property type="entry name" value="CHEMOTAXIS TWO-COMPONENT RESPONSE REGULATOR"/>
    <property type="match status" value="1"/>
</dbReference>
<dbReference type="RefSeq" id="WP_143125695.1">
    <property type="nucleotide sequence ID" value="NZ_VJMG01000035.1"/>
</dbReference>
<name>A0A549T8J4_9HYPH</name>
<gene>
    <name evidence="4" type="ORF">FNA46_13310</name>
</gene>
<feature type="modified residue" description="4-aspartylphosphate" evidence="2">
    <location>
        <position position="53"/>
    </location>
</feature>
<evidence type="ECO:0000313" key="5">
    <source>
        <dbReference type="Proteomes" id="UP000316801"/>
    </source>
</evidence>
<dbReference type="Proteomes" id="UP000316801">
    <property type="component" value="Unassembled WGS sequence"/>
</dbReference>
<dbReference type="AlphaFoldDB" id="A0A549T8J4"/>
<dbReference type="InterPro" id="IPR050595">
    <property type="entry name" value="Bact_response_regulator"/>
</dbReference>
<organism evidence="4 5">
    <name type="scientific">Rhizobium straminoryzae</name>
    <dbReference type="NCBI Taxonomy" id="1387186"/>
    <lineage>
        <taxon>Bacteria</taxon>
        <taxon>Pseudomonadati</taxon>
        <taxon>Pseudomonadota</taxon>
        <taxon>Alphaproteobacteria</taxon>
        <taxon>Hyphomicrobiales</taxon>
        <taxon>Rhizobiaceae</taxon>
        <taxon>Rhizobium/Agrobacterium group</taxon>
        <taxon>Rhizobium</taxon>
    </lineage>
</organism>
<keyword evidence="5" id="KW-1185">Reference proteome</keyword>
<dbReference type="InterPro" id="IPR001789">
    <property type="entry name" value="Sig_transdc_resp-reg_receiver"/>
</dbReference>
<dbReference type="Pfam" id="PF00072">
    <property type="entry name" value="Response_reg"/>
    <property type="match status" value="1"/>
</dbReference>
<comment type="caution">
    <text evidence="4">The sequence shown here is derived from an EMBL/GenBank/DDBJ whole genome shotgun (WGS) entry which is preliminary data.</text>
</comment>
<feature type="domain" description="Response regulatory" evidence="3">
    <location>
        <begin position="3"/>
        <end position="118"/>
    </location>
</feature>
<dbReference type="SUPFAM" id="SSF52172">
    <property type="entry name" value="CheY-like"/>
    <property type="match status" value="1"/>
</dbReference>
<evidence type="ECO:0000256" key="2">
    <source>
        <dbReference type="PROSITE-ProRule" id="PRU00169"/>
    </source>
</evidence>
<proteinExistence type="predicted"/>
<keyword evidence="1 2" id="KW-0597">Phosphoprotein</keyword>
<dbReference type="GO" id="GO:0000160">
    <property type="term" value="P:phosphorelay signal transduction system"/>
    <property type="evidence" value="ECO:0007669"/>
    <property type="project" value="InterPro"/>
</dbReference>
<dbReference type="Gene3D" id="3.40.50.2300">
    <property type="match status" value="1"/>
</dbReference>
<reference evidence="4 5" key="1">
    <citation type="submission" date="2019-07" db="EMBL/GenBank/DDBJ databases">
        <title>Ln-dependent methylotrophs.</title>
        <authorList>
            <person name="Tani A."/>
        </authorList>
    </citation>
    <scope>NUCLEOTIDE SEQUENCE [LARGE SCALE GENOMIC DNA]</scope>
    <source>
        <strain evidence="4 5">SM12</strain>
    </source>
</reference>
<sequence>MRTILVVDDSQLIQWVLQTALQKAAFSVELAGDGEEAAGKIENGLKPDLIITDLNMPNMNGLQLIERVRKVLKFTPILVVTTETQGSKRDEAKRLGATGWLTKPVQPDDLLRIIGKVLPPG</sequence>
<dbReference type="PANTHER" id="PTHR44591">
    <property type="entry name" value="STRESS RESPONSE REGULATOR PROTEIN 1"/>
    <property type="match status" value="1"/>
</dbReference>
<dbReference type="SMART" id="SM00448">
    <property type="entry name" value="REC"/>
    <property type="match status" value="1"/>
</dbReference>
<protein>
    <submittedName>
        <fullName evidence="4">Response regulator</fullName>
    </submittedName>
</protein>
<dbReference type="PROSITE" id="PS50110">
    <property type="entry name" value="RESPONSE_REGULATORY"/>
    <property type="match status" value="1"/>
</dbReference>
<evidence type="ECO:0000313" key="4">
    <source>
        <dbReference type="EMBL" id="TRL38170.1"/>
    </source>
</evidence>